<evidence type="ECO:0000256" key="1">
    <source>
        <dbReference type="ARBA" id="ARBA00008069"/>
    </source>
</evidence>
<feature type="domain" description="Amidase" evidence="8">
    <location>
        <begin position="7"/>
        <end position="484"/>
    </location>
</feature>
<keyword evidence="3 7" id="KW-0547">Nucleotide-binding</keyword>
<dbReference type="GO" id="GO:0005739">
    <property type="term" value="C:mitochondrion"/>
    <property type="evidence" value="ECO:0007669"/>
    <property type="project" value="UniProtKB-SubCell"/>
</dbReference>
<dbReference type="InterPro" id="IPR000120">
    <property type="entry name" value="Amidase"/>
</dbReference>
<dbReference type="AlphaFoldDB" id="A0A3N4LCG4"/>
<dbReference type="GO" id="GO:0005524">
    <property type="term" value="F:ATP binding"/>
    <property type="evidence" value="ECO:0007669"/>
    <property type="project" value="UniProtKB-KW"/>
</dbReference>
<gene>
    <name evidence="9" type="ORF">L211DRAFT_859170</name>
</gene>
<dbReference type="GO" id="GO:0030956">
    <property type="term" value="C:glutamyl-tRNA(Gln) amidotransferase complex"/>
    <property type="evidence" value="ECO:0007669"/>
    <property type="project" value="UniProtKB-UniRule"/>
</dbReference>
<dbReference type="InterPro" id="IPR004412">
    <property type="entry name" value="GatA"/>
</dbReference>
<dbReference type="PANTHER" id="PTHR11895:SF7">
    <property type="entry name" value="GLUTAMYL-TRNA(GLN) AMIDOTRANSFERASE SUBUNIT A, MITOCHONDRIAL"/>
    <property type="match status" value="1"/>
</dbReference>
<dbReference type="STRING" id="1051890.A0A3N4LCG4"/>
<dbReference type="InterPro" id="IPR023631">
    <property type="entry name" value="Amidase_dom"/>
</dbReference>
<evidence type="ECO:0000256" key="4">
    <source>
        <dbReference type="ARBA" id="ARBA00022840"/>
    </source>
</evidence>
<comment type="subcellular location">
    <subcellularLocation>
        <location evidence="7">Mitochondrion</location>
    </subcellularLocation>
</comment>
<dbReference type="PROSITE" id="PS00571">
    <property type="entry name" value="AMIDASES"/>
    <property type="match status" value="1"/>
</dbReference>
<dbReference type="Gene3D" id="3.90.1300.10">
    <property type="entry name" value="Amidase signature (AS) domain"/>
    <property type="match status" value="1"/>
</dbReference>
<dbReference type="PANTHER" id="PTHR11895">
    <property type="entry name" value="TRANSAMIDASE"/>
    <property type="match status" value="1"/>
</dbReference>
<keyword evidence="10" id="KW-1185">Reference proteome</keyword>
<dbReference type="EC" id="6.3.5.7" evidence="7"/>
<dbReference type="GO" id="GO:0032543">
    <property type="term" value="P:mitochondrial translation"/>
    <property type="evidence" value="ECO:0007669"/>
    <property type="project" value="UniProtKB-UniRule"/>
</dbReference>
<keyword evidence="4 7" id="KW-0067">ATP-binding</keyword>
<feature type="active site" description="Acyl-ester intermediate" evidence="7">
    <location>
        <position position="166"/>
    </location>
</feature>
<dbReference type="Pfam" id="PF01425">
    <property type="entry name" value="Amidase"/>
    <property type="match status" value="1"/>
</dbReference>
<dbReference type="FunCoup" id="A0A3N4LCG4">
    <property type="interactions" value="344"/>
</dbReference>
<evidence type="ECO:0000256" key="2">
    <source>
        <dbReference type="ARBA" id="ARBA00022598"/>
    </source>
</evidence>
<dbReference type="SUPFAM" id="SSF75304">
    <property type="entry name" value="Amidase signature (AS) enzymes"/>
    <property type="match status" value="1"/>
</dbReference>
<dbReference type="GO" id="GO:0070681">
    <property type="term" value="P:glutaminyl-tRNAGln biosynthesis via transamidation"/>
    <property type="evidence" value="ECO:0007669"/>
    <property type="project" value="UniProtKB-UniRule"/>
</dbReference>
<dbReference type="InParanoid" id="A0A3N4LCG4"/>
<keyword evidence="2 7" id="KW-0436">Ligase</keyword>
<evidence type="ECO:0000256" key="5">
    <source>
        <dbReference type="ARBA" id="ARBA00022917"/>
    </source>
</evidence>
<organism evidence="9 10">
    <name type="scientific">Terfezia boudieri ATCC MYA-4762</name>
    <dbReference type="NCBI Taxonomy" id="1051890"/>
    <lineage>
        <taxon>Eukaryota</taxon>
        <taxon>Fungi</taxon>
        <taxon>Dikarya</taxon>
        <taxon>Ascomycota</taxon>
        <taxon>Pezizomycotina</taxon>
        <taxon>Pezizomycetes</taxon>
        <taxon>Pezizales</taxon>
        <taxon>Pezizaceae</taxon>
        <taxon>Terfezia</taxon>
    </lineage>
</organism>
<feature type="active site" description="Charge relay system" evidence="7">
    <location>
        <position position="61"/>
    </location>
</feature>
<comment type="catalytic activity">
    <reaction evidence="6 7">
        <text>L-glutamyl-tRNA(Gln) + L-glutamine + ATP + H2O = L-glutaminyl-tRNA(Gln) + L-glutamate + ADP + phosphate + H(+)</text>
        <dbReference type="Rhea" id="RHEA:17521"/>
        <dbReference type="Rhea" id="RHEA-COMP:9681"/>
        <dbReference type="Rhea" id="RHEA-COMP:9684"/>
        <dbReference type="ChEBI" id="CHEBI:15377"/>
        <dbReference type="ChEBI" id="CHEBI:15378"/>
        <dbReference type="ChEBI" id="CHEBI:29985"/>
        <dbReference type="ChEBI" id="CHEBI:30616"/>
        <dbReference type="ChEBI" id="CHEBI:43474"/>
        <dbReference type="ChEBI" id="CHEBI:58359"/>
        <dbReference type="ChEBI" id="CHEBI:78520"/>
        <dbReference type="ChEBI" id="CHEBI:78521"/>
        <dbReference type="ChEBI" id="CHEBI:456216"/>
        <dbReference type="EC" id="6.3.5.7"/>
    </reaction>
</comment>
<sequence>MPVVRGVERCLAGIRTHNGFLNAFTNLRPAETLLKEAAEANQRILSNQPLSRIDGKIIAVKDNICTDDVPTTCASEFLREYRSPFQATAVTRLNTSGAIVVGKTNMDEFGMGSHSIYSTFGMVKRPPPAGQEDAPFRSAGGSSGGSAAAVAAELCDGALGTDTGGSVRLPAAYCGIYGLKPSYGMVSRWGVIAYSNSLDTVGVLARDRKGVEDIFNAISGYDAMDPTSLSDTTRDRIKEAIARRRGQNKSPLRIGIPLEYNLAELTSPILATWKHTLTQLSRLGHPIVPISLPMTKHALSTYYILAASEASSNLSKFDGLRFGTRSPLDWDPETQTLFAPTRKSYFGDEVRRRILLGTYSLSAEAMGNYFVKAQRVRRVIRGEFDAVFGLQNMLYNKAAEEAEDAEEEQEAAGKVDVLITPTSLSMSPRLKDVLAQRSPLDSYVNDVLTVPASLAGIPAMSVPVGVGEKVGMQLLAQFGDEEALFEIAKALEGL</sequence>
<reference evidence="9 10" key="1">
    <citation type="journal article" date="2018" name="Nat. Ecol. Evol.">
        <title>Pezizomycetes genomes reveal the molecular basis of ectomycorrhizal truffle lifestyle.</title>
        <authorList>
            <person name="Murat C."/>
            <person name="Payen T."/>
            <person name="Noel B."/>
            <person name="Kuo A."/>
            <person name="Morin E."/>
            <person name="Chen J."/>
            <person name="Kohler A."/>
            <person name="Krizsan K."/>
            <person name="Balestrini R."/>
            <person name="Da Silva C."/>
            <person name="Montanini B."/>
            <person name="Hainaut M."/>
            <person name="Levati E."/>
            <person name="Barry K.W."/>
            <person name="Belfiori B."/>
            <person name="Cichocki N."/>
            <person name="Clum A."/>
            <person name="Dockter R.B."/>
            <person name="Fauchery L."/>
            <person name="Guy J."/>
            <person name="Iotti M."/>
            <person name="Le Tacon F."/>
            <person name="Lindquist E.A."/>
            <person name="Lipzen A."/>
            <person name="Malagnac F."/>
            <person name="Mello A."/>
            <person name="Molinier V."/>
            <person name="Miyauchi S."/>
            <person name="Poulain J."/>
            <person name="Riccioni C."/>
            <person name="Rubini A."/>
            <person name="Sitrit Y."/>
            <person name="Splivallo R."/>
            <person name="Traeger S."/>
            <person name="Wang M."/>
            <person name="Zifcakova L."/>
            <person name="Wipf D."/>
            <person name="Zambonelli A."/>
            <person name="Paolocci F."/>
            <person name="Nowrousian M."/>
            <person name="Ottonello S."/>
            <person name="Baldrian P."/>
            <person name="Spatafora J.W."/>
            <person name="Henrissat B."/>
            <person name="Nagy L.G."/>
            <person name="Aury J.M."/>
            <person name="Wincker P."/>
            <person name="Grigoriev I.V."/>
            <person name="Bonfante P."/>
            <person name="Martin F.M."/>
        </authorList>
    </citation>
    <scope>NUCLEOTIDE SEQUENCE [LARGE SCALE GENOMIC DNA]</scope>
    <source>
        <strain evidence="9 10">ATCC MYA-4762</strain>
    </source>
</reference>
<dbReference type="InterPro" id="IPR036928">
    <property type="entry name" value="AS_sf"/>
</dbReference>
<dbReference type="HAMAP" id="MF_00120">
    <property type="entry name" value="GatA"/>
    <property type="match status" value="1"/>
</dbReference>
<accession>A0A3N4LCG4</accession>
<protein>
    <recommendedName>
        <fullName evidence="7">Glutamyl-tRNA(Gln) amidotransferase subunit A, mitochondrial</fullName>
        <shortName evidence="7">Glu-AdT subunit A</shortName>
        <ecNumber evidence="7">6.3.5.7</ecNumber>
    </recommendedName>
</protein>
<dbReference type="Proteomes" id="UP000267821">
    <property type="component" value="Unassembled WGS sequence"/>
</dbReference>
<dbReference type="GO" id="GO:0016740">
    <property type="term" value="F:transferase activity"/>
    <property type="evidence" value="ECO:0007669"/>
    <property type="project" value="UniProtKB-KW"/>
</dbReference>
<dbReference type="GO" id="GO:0050567">
    <property type="term" value="F:glutaminyl-tRNA synthase (glutamine-hydrolyzing) activity"/>
    <property type="evidence" value="ECO:0007669"/>
    <property type="project" value="UniProtKB-UniRule"/>
</dbReference>
<evidence type="ECO:0000313" key="9">
    <source>
        <dbReference type="EMBL" id="RPB19162.1"/>
    </source>
</evidence>
<comment type="function">
    <text evidence="7">Allows the formation of correctly charged Gln-tRNA(Gln) through the transamidation of misacylated Glu-tRNA(Gln) in the mitochondria. The reaction takes place in the presence of glutamine and ATP through an activated gamma-phospho-Glu-tRNA(Gln).</text>
</comment>
<evidence type="ECO:0000256" key="3">
    <source>
        <dbReference type="ARBA" id="ARBA00022741"/>
    </source>
</evidence>
<dbReference type="EMBL" id="ML121596">
    <property type="protein sequence ID" value="RPB19162.1"/>
    <property type="molecule type" value="Genomic_DNA"/>
</dbReference>
<dbReference type="InterPro" id="IPR020556">
    <property type="entry name" value="Amidase_CS"/>
</dbReference>
<comment type="similarity">
    <text evidence="1 7">Belongs to the amidase family. GatA subfamily.</text>
</comment>
<keyword evidence="5 7" id="KW-0648">Protein biosynthesis</keyword>
<feature type="active site" description="Charge relay system" evidence="7">
    <location>
        <position position="142"/>
    </location>
</feature>
<evidence type="ECO:0000256" key="7">
    <source>
        <dbReference type="HAMAP-Rule" id="MF_03150"/>
    </source>
</evidence>
<evidence type="ECO:0000259" key="8">
    <source>
        <dbReference type="Pfam" id="PF01425"/>
    </source>
</evidence>
<name>A0A3N4LCG4_9PEZI</name>
<evidence type="ECO:0000256" key="6">
    <source>
        <dbReference type="ARBA" id="ARBA00047407"/>
    </source>
</evidence>
<keyword evidence="7" id="KW-0496">Mitochondrion</keyword>
<comment type="subunit">
    <text evidence="7">Subunit of the heterotrimeric GatCAB amidotransferase (AdT) complex, composed of A, B and C subunits.</text>
</comment>
<evidence type="ECO:0000313" key="10">
    <source>
        <dbReference type="Proteomes" id="UP000267821"/>
    </source>
</evidence>
<proteinExistence type="inferred from homology"/>
<keyword evidence="9" id="KW-0808">Transferase</keyword>
<dbReference type="OrthoDB" id="421993at2759"/>